<dbReference type="Proteomes" id="UP001595841">
    <property type="component" value="Unassembled WGS sequence"/>
</dbReference>
<keyword evidence="4 11" id="KW-0812">Transmembrane</keyword>
<dbReference type="HAMAP" id="MF_00454">
    <property type="entry name" value="FluC"/>
    <property type="match status" value="1"/>
</dbReference>
<keyword evidence="6 11" id="KW-0406">Ion transport</keyword>
<keyword evidence="7 11" id="KW-0472">Membrane</keyword>
<evidence type="ECO:0000256" key="1">
    <source>
        <dbReference type="ARBA" id="ARBA00004651"/>
    </source>
</evidence>
<evidence type="ECO:0000256" key="3">
    <source>
        <dbReference type="ARBA" id="ARBA00022519"/>
    </source>
</evidence>
<dbReference type="PANTHER" id="PTHR28259">
    <property type="entry name" value="FLUORIDE EXPORT PROTEIN 1-RELATED"/>
    <property type="match status" value="1"/>
</dbReference>
<comment type="activity regulation">
    <text evidence="11">Na(+) is not transported, but it plays an essential structural role and its presence is essential for fluoride channel function.</text>
</comment>
<keyword evidence="11" id="KW-0813">Transport</keyword>
<comment type="similarity">
    <text evidence="9 11">Belongs to the fluoride channel Fluc/FEX (TC 1.A.43) family.</text>
</comment>
<organism evidence="12 13">
    <name type="scientific">Flagellimonas marina</name>
    <dbReference type="NCBI Taxonomy" id="1775168"/>
    <lineage>
        <taxon>Bacteria</taxon>
        <taxon>Pseudomonadati</taxon>
        <taxon>Bacteroidota</taxon>
        <taxon>Flavobacteriia</taxon>
        <taxon>Flavobacteriales</taxon>
        <taxon>Flavobacteriaceae</taxon>
        <taxon>Flagellimonas</taxon>
    </lineage>
</organism>
<comment type="caution">
    <text evidence="12">The sequence shown here is derived from an EMBL/GenBank/DDBJ whole genome shotgun (WGS) entry which is preliminary data.</text>
</comment>
<name>A0ABV8PK35_9FLAO</name>
<keyword evidence="5 11" id="KW-1133">Transmembrane helix</keyword>
<evidence type="ECO:0000256" key="6">
    <source>
        <dbReference type="ARBA" id="ARBA00023065"/>
    </source>
</evidence>
<evidence type="ECO:0000256" key="11">
    <source>
        <dbReference type="HAMAP-Rule" id="MF_00454"/>
    </source>
</evidence>
<dbReference type="RefSeq" id="WP_379762929.1">
    <property type="nucleotide sequence ID" value="NZ_JBHSCL010000004.1"/>
</dbReference>
<reference evidence="13" key="1">
    <citation type="journal article" date="2019" name="Int. J. Syst. Evol. Microbiol.">
        <title>The Global Catalogue of Microorganisms (GCM) 10K type strain sequencing project: providing services to taxonomists for standard genome sequencing and annotation.</title>
        <authorList>
            <consortium name="The Broad Institute Genomics Platform"/>
            <consortium name="The Broad Institute Genome Sequencing Center for Infectious Disease"/>
            <person name="Wu L."/>
            <person name="Ma J."/>
        </authorList>
    </citation>
    <scope>NUCLEOTIDE SEQUENCE [LARGE SCALE GENOMIC DNA]</scope>
    <source>
        <strain evidence="13">CGMCC 1.15774</strain>
    </source>
</reference>
<feature type="transmembrane region" description="Helical" evidence="11">
    <location>
        <begin position="65"/>
        <end position="84"/>
    </location>
</feature>
<evidence type="ECO:0000256" key="4">
    <source>
        <dbReference type="ARBA" id="ARBA00022692"/>
    </source>
</evidence>
<feature type="binding site" evidence="11">
    <location>
        <position position="74"/>
    </location>
    <ligand>
        <name>Na(+)</name>
        <dbReference type="ChEBI" id="CHEBI:29101"/>
        <note>structural</note>
    </ligand>
</feature>
<dbReference type="NCBIfam" id="TIGR00494">
    <property type="entry name" value="crcB"/>
    <property type="match status" value="1"/>
</dbReference>
<proteinExistence type="inferred from homology"/>
<comment type="subcellular location">
    <subcellularLocation>
        <location evidence="1 11">Cell membrane</location>
        <topology evidence="1 11">Multi-pass membrane protein</topology>
    </subcellularLocation>
</comment>
<comment type="catalytic activity">
    <reaction evidence="10">
        <text>fluoride(in) = fluoride(out)</text>
        <dbReference type="Rhea" id="RHEA:76159"/>
        <dbReference type="ChEBI" id="CHEBI:17051"/>
    </reaction>
    <physiologicalReaction direction="left-to-right" evidence="10">
        <dbReference type="Rhea" id="RHEA:76160"/>
    </physiologicalReaction>
</comment>
<keyword evidence="3" id="KW-0997">Cell inner membrane</keyword>
<evidence type="ECO:0000256" key="7">
    <source>
        <dbReference type="ARBA" id="ARBA00023136"/>
    </source>
</evidence>
<feature type="binding site" evidence="11">
    <location>
        <position position="77"/>
    </location>
    <ligand>
        <name>Na(+)</name>
        <dbReference type="ChEBI" id="CHEBI:29101"/>
        <note>structural</note>
    </ligand>
</feature>
<gene>
    <name evidence="11 12" type="primary">crcB</name>
    <name evidence="11" type="synonym">fluC</name>
    <name evidence="12" type="ORF">ACFOWS_05380</name>
</gene>
<keyword evidence="2 11" id="KW-1003">Cell membrane</keyword>
<evidence type="ECO:0000256" key="8">
    <source>
        <dbReference type="ARBA" id="ARBA00023303"/>
    </source>
</evidence>
<keyword evidence="11" id="KW-0479">Metal-binding</keyword>
<keyword evidence="11" id="KW-0915">Sodium</keyword>
<evidence type="ECO:0000256" key="2">
    <source>
        <dbReference type="ARBA" id="ARBA00022475"/>
    </source>
</evidence>
<feature type="transmembrane region" description="Helical" evidence="11">
    <location>
        <begin position="96"/>
        <end position="119"/>
    </location>
</feature>
<evidence type="ECO:0000313" key="13">
    <source>
        <dbReference type="Proteomes" id="UP001595841"/>
    </source>
</evidence>
<dbReference type="Pfam" id="PF02537">
    <property type="entry name" value="CRCB"/>
    <property type="match status" value="1"/>
</dbReference>
<dbReference type="InterPro" id="IPR003691">
    <property type="entry name" value="FluC"/>
</dbReference>
<protein>
    <recommendedName>
        <fullName evidence="11">Fluoride-specific ion channel FluC</fullName>
    </recommendedName>
</protein>
<feature type="transmembrane region" description="Helical" evidence="11">
    <location>
        <begin position="32"/>
        <end position="53"/>
    </location>
</feature>
<evidence type="ECO:0000256" key="10">
    <source>
        <dbReference type="ARBA" id="ARBA00035585"/>
    </source>
</evidence>
<keyword evidence="13" id="KW-1185">Reference proteome</keyword>
<evidence type="ECO:0000313" key="12">
    <source>
        <dbReference type="EMBL" id="MFC4219550.1"/>
    </source>
</evidence>
<keyword evidence="8 11" id="KW-0407">Ion channel</keyword>
<evidence type="ECO:0000256" key="9">
    <source>
        <dbReference type="ARBA" id="ARBA00035120"/>
    </source>
</evidence>
<evidence type="ECO:0000256" key="5">
    <source>
        <dbReference type="ARBA" id="ARBA00022989"/>
    </source>
</evidence>
<dbReference type="EMBL" id="JBHSCL010000004">
    <property type="protein sequence ID" value="MFC4219550.1"/>
    <property type="molecule type" value="Genomic_DNA"/>
</dbReference>
<sequence>MKQAFLVFLGGGFGSVLRFLISKPLNIVSPNFFFGTFLVNIFGCLLIGLILGLSARGNVLSTNSTLFLATGFCGGFTTFSAFAFEKHFLLRNSELLHFSIYMISSIVVGILAVVLGLWLSKLGE</sequence>
<comment type="function">
    <text evidence="11">Fluoride-specific ion channel. Important for reducing fluoride concentration in the cell, thus reducing its toxicity.</text>
</comment>
<dbReference type="PANTHER" id="PTHR28259:SF1">
    <property type="entry name" value="FLUORIDE EXPORT PROTEIN 1-RELATED"/>
    <property type="match status" value="1"/>
</dbReference>
<accession>A0ABV8PK35</accession>